<name>A0A6A5TBU9_9PLEO</name>
<keyword evidence="3" id="KW-1185">Reference proteome</keyword>
<dbReference type="AlphaFoldDB" id="A0A6A5TBU9"/>
<dbReference type="PROSITE" id="PS50097">
    <property type="entry name" value="BTB"/>
    <property type="match status" value="1"/>
</dbReference>
<dbReference type="PANTHER" id="PTHR47843">
    <property type="entry name" value="BTB DOMAIN-CONTAINING PROTEIN-RELATED"/>
    <property type="match status" value="1"/>
</dbReference>
<dbReference type="EMBL" id="ML977027">
    <property type="protein sequence ID" value="KAF1950265.1"/>
    <property type="molecule type" value="Genomic_DNA"/>
</dbReference>
<sequence length="246" mass="27728">MPALSPTANSKQGVRDVRVAQSEATNFLQSVIKVVVGLEGQSQTFFVHERLVTDRAAFFEKALHGQWKESDDKIVELPDDSSTVFFTYLQLLYTGKMPIKAKTGRHDEKVSRQEYDILVELYVLAEKFQDVETRNVAIDAMIAKSRIERSVPGMYNVQRVFDDTPEGSPLRKFVIDLCADIGSEQQLHTNCGLPPADFLFELSRKLLKMPFRDVSQHTVDSCDPSTYHVKALGLQDAEASNDVEEL</sequence>
<dbReference type="SUPFAM" id="SSF54695">
    <property type="entry name" value="POZ domain"/>
    <property type="match status" value="1"/>
</dbReference>
<dbReference type="Pfam" id="PF00651">
    <property type="entry name" value="BTB"/>
    <property type="match status" value="1"/>
</dbReference>
<dbReference type="InterPro" id="IPR000210">
    <property type="entry name" value="BTB/POZ_dom"/>
</dbReference>
<dbReference type="Gene3D" id="3.30.710.10">
    <property type="entry name" value="Potassium Channel Kv1.1, Chain A"/>
    <property type="match status" value="1"/>
</dbReference>
<evidence type="ECO:0000313" key="3">
    <source>
        <dbReference type="Proteomes" id="UP000800035"/>
    </source>
</evidence>
<protein>
    <recommendedName>
        <fullName evidence="1">BTB domain-containing protein</fullName>
    </recommendedName>
</protein>
<dbReference type="CDD" id="cd18186">
    <property type="entry name" value="BTB_POZ_ZBTB_KLHL-like"/>
    <property type="match status" value="1"/>
</dbReference>
<dbReference type="PANTHER" id="PTHR47843:SF2">
    <property type="entry name" value="BTB DOMAIN-CONTAINING PROTEIN"/>
    <property type="match status" value="1"/>
</dbReference>
<evidence type="ECO:0000259" key="1">
    <source>
        <dbReference type="PROSITE" id="PS50097"/>
    </source>
</evidence>
<organism evidence="2 3">
    <name type="scientific">Byssothecium circinans</name>
    <dbReference type="NCBI Taxonomy" id="147558"/>
    <lineage>
        <taxon>Eukaryota</taxon>
        <taxon>Fungi</taxon>
        <taxon>Dikarya</taxon>
        <taxon>Ascomycota</taxon>
        <taxon>Pezizomycotina</taxon>
        <taxon>Dothideomycetes</taxon>
        <taxon>Pleosporomycetidae</taxon>
        <taxon>Pleosporales</taxon>
        <taxon>Massarineae</taxon>
        <taxon>Massarinaceae</taxon>
        <taxon>Byssothecium</taxon>
    </lineage>
</organism>
<dbReference type="Proteomes" id="UP000800035">
    <property type="component" value="Unassembled WGS sequence"/>
</dbReference>
<dbReference type="OrthoDB" id="1022638at2759"/>
<reference evidence="2" key="1">
    <citation type="journal article" date="2020" name="Stud. Mycol.">
        <title>101 Dothideomycetes genomes: a test case for predicting lifestyles and emergence of pathogens.</title>
        <authorList>
            <person name="Haridas S."/>
            <person name="Albert R."/>
            <person name="Binder M."/>
            <person name="Bloem J."/>
            <person name="Labutti K."/>
            <person name="Salamov A."/>
            <person name="Andreopoulos B."/>
            <person name="Baker S."/>
            <person name="Barry K."/>
            <person name="Bills G."/>
            <person name="Bluhm B."/>
            <person name="Cannon C."/>
            <person name="Castanera R."/>
            <person name="Culley D."/>
            <person name="Daum C."/>
            <person name="Ezra D."/>
            <person name="Gonzalez J."/>
            <person name="Henrissat B."/>
            <person name="Kuo A."/>
            <person name="Liang C."/>
            <person name="Lipzen A."/>
            <person name="Lutzoni F."/>
            <person name="Magnuson J."/>
            <person name="Mondo S."/>
            <person name="Nolan M."/>
            <person name="Ohm R."/>
            <person name="Pangilinan J."/>
            <person name="Park H.-J."/>
            <person name="Ramirez L."/>
            <person name="Alfaro M."/>
            <person name="Sun H."/>
            <person name="Tritt A."/>
            <person name="Yoshinaga Y."/>
            <person name="Zwiers L.-H."/>
            <person name="Turgeon B."/>
            <person name="Goodwin S."/>
            <person name="Spatafora J."/>
            <person name="Crous P."/>
            <person name="Grigoriev I."/>
        </authorList>
    </citation>
    <scope>NUCLEOTIDE SEQUENCE</scope>
    <source>
        <strain evidence="2">CBS 675.92</strain>
    </source>
</reference>
<feature type="domain" description="BTB" evidence="1">
    <location>
        <begin position="32"/>
        <end position="101"/>
    </location>
</feature>
<gene>
    <name evidence="2" type="ORF">CC80DRAFT_554493</name>
</gene>
<evidence type="ECO:0000313" key="2">
    <source>
        <dbReference type="EMBL" id="KAF1950265.1"/>
    </source>
</evidence>
<accession>A0A6A5TBU9</accession>
<proteinExistence type="predicted"/>
<dbReference type="InterPro" id="IPR011333">
    <property type="entry name" value="SKP1/BTB/POZ_sf"/>
</dbReference>